<keyword evidence="3" id="KW-1185">Reference proteome</keyword>
<dbReference type="AlphaFoldDB" id="A0A166PH62"/>
<evidence type="ECO:0000313" key="3">
    <source>
        <dbReference type="Proteomes" id="UP000076532"/>
    </source>
</evidence>
<protein>
    <submittedName>
        <fullName evidence="2">Uncharacterized protein</fullName>
    </submittedName>
</protein>
<accession>A0A166PH62</accession>
<dbReference type="EMBL" id="KV417517">
    <property type="protein sequence ID" value="KZP26087.1"/>
    <property type="molecule type" value="Genomic_DNA"/>
</dbReference>
<feature type="region of interest" description="Disordered" evidence="1">
    <location>
        <begin position="43"/>
        <end position="63"/>
    </location>
</feature>
<reference evidence="2 3" key="1">
    <citation type="journal article" date="2016" name="Mol. Biol. Evol.">
        <title>Comparative Genomics of Early-Diverging Mushroom-Forming Fungi Provides Insights into the Origins of Lignocellulose Decay Capabilities.</title>
        <authorList>
            <person name="Nagy L.G."/>
            <person name="Riley R."/>
            <person name="Tritt A."/>
            <person name="Adam C."/>
            <person name="Daum C."/>
            <person name="Floudas D."/>
            <person name="Sun H."/>
            <person name="Yadav J.S."/>
            <person name="Pangilinan J."/>
            <person name="Larsson K.H."/>
            <person name="Matsuura K."/>
            <person name="Barry K."/>
            <person name="Labutti K."/>
            <person name="Kuo R."/>
            <person name="Ohm R.A."/>
            <person name="Bhattacharya S.S."/>
            <person name="Shirouzu T."/>
            <person name="Yoshinaga Y."/>
            <person name="Martin F.M."/>
            <person name="Grigoriev I.V."/>
            <person name="Hibbett D.S."/>
        </authorList>
    </citation>
    <scope>NUCLEOTIDE SEQUENCE [LARGE SCALE GENOMIC DNA]</scope>
    <source>
        <strain evidence="2 3">CBS 109695</strain>
    </source>
</reference>
<gene>
    <name evidence="2" type="ORF">FIBSPDRAFT_364640</name>
</gene>
<sequence length="153" mass="16690">MLYEYRTQHHGKSSARRTRPCRCRGVSRASQCPQASLSRIMTPFASHPPNRDSKSSSAAGGAPSRRWHRASFVRLAASQNLSLGLVPVIVGAGVLRGRQVADRAACAWVIVAFECAARIIGMHHDWRLAIDDRRVLVPFESDGANGSGADVER</sequence>
<evidence type="ECO:0000313" key="2">
    <source>
        <dbReference type="EMBL" id="KZP26087.1"/>
    </source>
</evidence>
<feature type="region of interest" description="Disordered" evidence="1">
    <location>
        <begin position="1"/>
        <end position="22"/>
    </location>
</feature>
<dbReference type="Proteomes" id="UP000076532">
    <property type="component" value="Unassembled WGS sequence"/>
</dbReference>
<organism evidence="2 3">
    <name type="scientific">Athelia psychrophila</name>
    <dbReference type="NCBI Taxonomy" id="1759441"/>
    <lineage>
        <taxon>Eukaryota</taxon>
        <taxon>Fungi</taxon>
        <taxon>Dikarya</taxon>
        <taxon>Basidiomycota</taxon>
        <taxon>Agaricomycotina</taxon>
        <taxon>Agaricomycetes</taxon>
        <taxon>Agaricomycetidae</taxon>
        <taxon>Atheliales</taxon>
        <taxon>Atheliaceae</taxon>
        <taxon>Athelia</taxon>
    </lineage>
</organism>
<feature type="compositionally biased region" description="Basic residues" evidence="1">
    <location>
        <begin position="8"/>
        <end position="22"/>
    </location>
</feature>
<proteinExistence type="predicted"/>
<evidence type="ECO:0000256" key="1">
    <source>
        <dbReference type="SAM" id="MobiDB-lite"/>
    </source>
</evidence>
<name>A0A166PH62_9AGAM</name>